<evidence type="ECO:0000313" key="2">
    <source>
        <dbReference type="RefSeq" id="XP_025047584.1"/>
    </source>
</evidence>
<sequence>MRASERCWLLRLAHLGRKWQRQCEPAPAADGRAAAPGAGCLATPGACGVRPGVAQVWEGRGLAEMHSGTAGGGGSQHWACWGAAAGAVGYGCAGGQAGTAGPRPAAAGSKKPRCATKLERSQPPAWGGLAWHLPWVHARSGCQQPLGCPSASCPRAQSPALPWDSHPAPLGCPLCARAESAAHLAGATGHGQPHSWAPCSPVLALPPPPLAGRLAGQRGCPWGGVGPIPGVKASAPPPVSCPPSPSCAAWEWLLKASALSQSLLPSAHRATPQAVLTPWPGAACQRAPAWPSLLCTSPMPPDVLQAPPVPPTC</sequence>
<keyword evidence="1" id="KW-1185">Reference proteome</keyword>
<organism evidence="1 2">
    <name type="scientific">Alligator sinensis</name>
    <name type="common">Chinese alligator</name>
    <dbReference type="NCBI Taxonomy" id="38654"/>
    <lineage>
        <taxon>Eukaryota</taxon>
        <taxon>Metazoa</taxon>
        <taxon>Chordata</taxon>
        <taxon>Craniata</taxon>
        <taxon>Vertebrata</taxon>
        <taxon>Euteleostomi</taxon>
        <taxon>Archelosauria</taxon>
        <taxon>Archosauria</taxon>
        <taxon>Crocodylia</taxon>
        <taxon>Alligatoridae</taxon>
        <taxon>Alligatorinae</taxon>
        <taxon>Alligator</taxon>
    </lineage>
</organism>
<dbReference type="GeneID" id="112547992"/>
<proteinExistence type="predicted"/>
<evidence type="ECO:0000313" key="1">
    <source>
        <dbReference type="Proteomes" id="UP000189705"/>
    </source>
</evidence>
<dbReference type="AlphaFoldDB" id="A0A3Q0FJW2"/>
<accession>A0A3Q0FJW2</accession>
<dbReference type="RefSeq" id="XP_025047584.1">
    <property type="nucleotide sequence ID" value="XM_025191799.1"/>
</dbReference>
<dbReference type="InParanoid" id="A0A3Q0FJW2"/>
<protein>
    <submittedName>
        <fullName evidence="2">Vegetative cell wall protein gp1-like</fullName>
    </submittedName>
</protein>
<dbReference type="Proteomes" id="UP000189705">
    <property type="component" value="Unplaced"/>
</dbReference>
<gene>
    <name evidence="2" type="primary">LOC112547992</name>
</gene>
<dbReference type="KEGG" id="asn:112547992"/>
<reference evidence="2" key="1">
    <citation type="submission" date="2025-08" db="UniProtKB">
        <authorList>
            <consortium name="RefSeq"/>
        </authorList>
    </citation>
    <scope>IDENTIFICATION</scope>
</reference>
<name>A0A3Q0FJW2_ALLSI</name>